<dbReference type="Gene3D" id="3.10.450.310">
    <property type="match status" value="1"/>
</dbReference>
<evidence type="ECO:0000313" key="3">
    <source>
        <dbReference type="Proteomes" id="UP000257144"/>
    </source>
</evidence>
<evidence type="ECO:0000259" key="1">
    <source>
        <dbReference type="Pfam" id="PF07435"/>
    </source>
</evidence>
<dbReference type="InterPro" id="IPR009996">
    <property type="entry name" value="YycH"/>
</dbReference>
<feature type="domain" description="Regulatory protein YycH" evidence="1">
    <location>
        <begin position="4"/>
        <end position="426"/>
    </location>
</feature>
<evidence type="ECO:0000313" key="2">
    <source>
        <dbReference type="EMBL" id="RDU37274.1"/>
    </source>
</evidence>
<dbReference type="InterPro" id="IPR042274">
    <property type="entry name" value="YycH/YycI_2"/>
</dbReference>
<organism evidence="2 3">
    <name type="scientific">Neobacillus piezotolerans</name>
    <dbReference type="NCBI Taxonomy" id="2259171"/>
    <lineage>
        <taxon>Bacteria</taxon>
        <taxon>Bacillati</taxon>
        <taxon>Bacillota</taxon>
        <taxon>Bacilli</taxon>
        <taxon>Bacillales</taxon>
        <taxon>Bacillaceae</taxon>
        <taxon>Neobacillus</taxon>
    </lineage>
</organism>
<comment type="caution">
    <text evidence="2">The sequence shown here is derived from an EMBL/GenBank/DDBJ whole genome shotgun (WGS) entry which is preliminary data.</text>
</comment>
<name>A0A3D8GS20_9BACI</name>
<keyword evidence="3" id="KW-1185">Reference proteome</keyword>
<reference evidence="2 3" key="1">
    <citation type="submission" date="2018-07" db="EMBL/GenBank/DDBJ databases">
        <title>Bacillus sp. YLB-04 draft genome sequence.</title>
        <authorList>
            <person name="Yu L."/>
            <person name="Tang X."/>
        </authorList>
    </citation>
    <scope>NUCLEOTIDE SEQUENCE [LARGE SCALE GENOMIC DNA]</scope>
    <source>
        <strain evidence="2 3">YLB-04</strain>
    </source>
</reference>
<accession>A0A3D8GS20</accession>
<sequence length="438" mass="51084">MRYETVKSILLTLLVLFSIGLTWTLWTYQPNLDMLESGKIVEEVKMGERKDESKIIKPDRILYHAEGKHYGTSRVNEVDRLMKEMSGWVFFDVKNNTEQAGPFKQAVHGNGKVEIIFPHEVPVEVFRNVLNFEEKKLPSFRFDRIVIDMKSLQKDRGVVYFANSRNREIYISYISASLLAHFNRGFYERASQNPAYFAFEATEKRTIFLPEDETEMREYKYLPKNLDSEEFKEALFANPSLVQKSIVSTGEEYANDSSKMNIYTNKHLLVFINPGEDNGYLSGSTNLLKRSIDFINQHYGWTDPYRFVYLNEASQRVTFRLYSMDGFPIFNEDGLSEINQFWGKNEITRLTRPTFAMELPLETTKVVRPSGREALEFLQSQKGFKPELLEDLILGYKMDRDAASSRLITLEPAWFYLYNKKWSQISTDELGGMRHGLE</sequence>
<dbReference type="Pfam" id="PF07435">
    <property type="entry name" value="YycH"/>
    <property type="match status" value="1"/>
</dbReference>
<dbReference type="AlphaFoldDB" id="A0A3D8GS20"/>
<dbReference type="Proteomes" id="UP000257144">
    <property type="component" value="Unassembled WGS sequence"/>
</dbReference>
<protein>
    <recommendedName>
        <fullName evidence="1">Regulatory protein YycH domain-containing protein</fullName>
    </recommendedName>
</protein>
<gene>
    <name evidence="2" type="ORF">DRW41_05320</name>
</gene>
<dbReference type="CDD" id="cd15787">
    <property type="entry name" value="YycH_N"/>
    <property type="match status" value="1"/>
</dbReference>
<dbReference type="OrthoDB" id="2382185at2"/>
<dbReference type="EMBL" id="QNQT01000002">
    <property type="protein sequence ID" value="RDU37274.1"/>
    <property type="molecule type" value="Genomic_DNA"/>
</dbReference>
<dbReference type="RefSeq" id="WP_115450948.1">
    <property type="nucleotide sequence ID" value="NZ_QNQT01000002.1"/>
</dbReference>
<proteinExistence type="predicted"/>
<dbReference type="Gene3D" id="3.30.310.160">
    <property type="entry name" value="YycH protein, domain 2"/>
    <property type="match status" value="1"/>
</dbReference>